<feature type="non-terminal residue" evidence="1">
    <location>
        <position position="61"/>
    </location>
</feature>
<dbReference type="EMBL" id="UINC01156174">
    <property type="protein sequence ID" value="SVD52441.1"/>
    <property type="molecule type" value="Genomic_DNA"/>
</dbReference>
<dbReference type="AlphaFoldDB" id="A0A382W2T8"/>
<sequence length="61" mass="6815">MGSQNYSPTLSLLLILSMIFSGFFYLPHNAEAQGTPEYNDVSNGLPTQSLWVSKVRLHDID</sequence>
<evidence type="ECO:0000313" key="1">
    <source>
        <dbReference type="EMBL" id="SVD52441.1"/>
    </source>
</evidence>
<proteinExistence type="predicted"/>
<protein>
    <submittedName>
        <fullName evidence="1">Uncharacterized protein</fullName>
    </submittedName>
</protein>
<accession>A0A382W2T8</accession>
<gene>
    <name evidence="1" type="ORF">METZ01_LOCUS405295</name>
</gene>
<name>A0A382W2T8_9ZZZZ</name>
<reference evidence="1" key="1">
    <citation type="submission" date="2018-05" db="EMBL/GenBank/DDBJ databases">
        <authorList>
            <person name="Lanie J.A."/>
            <person name="Ng W.-L."/>
            <person name="Kazmierczak K.M."/>
            <person name="Andrzejewski T.M."/>
            <person name="Davidsen T.M."/>
            <person name="Wayne K.J."/>
            <person name="Tettelin H."/>
            <person name="Glass J.I."/>
            <person name="Rusch D."/>
            <person name="Podicherti R."/>
            <person name="Tsui H.-C.T."/>
            <person name="Winkler M.E."/>
        </authorList>
    </citation>
    <scope>NUCLEOTIDE SEQUENCE</scope>
</reference>
<organism evidence="1">
    <name type="scientific">marine metagenome</name>
    <dbReference type="NCBI Taxonomy" id="408172"/>
    <lineage>
        <taxon>unclassified sequences</taxon>
        <taxon>metagenomes</taxon>
        <taxon>ecological metagenomes</taxon>
    </lineage>
</organism>